<evidence type="ECO:0000259" key="2">
    <source>
        <dbReference type="Pfam" id="PF04909"/>
    </source>
</evidence>
<accession>A0AAU2VZK5</accession>
<dbReference type="AlphaFoldDB" id="A0AAU2VZK5"/>
<dbReference type="SUPFAM" id="SSF51556">
    <property type="entry name" value="Metallo-dependent hydrolases"/>
    <property type="match status" value="1"/>
</dbReference>
<gene>
    <name evidence="3" type="ORF">OG398_30860</name>
</gene>
<comment type="similarity">
    <text evidence="1">Belongs to the metallo-dependent hydrolases superfamily.</text>
</comment>
<dbReference type="PANTHER" id="PTHR43569">
    <property type="entry name" value="AMIDOHYDROLASE"/>
    <property type="match status" value="1"/>
</dbReference>
<dbReference type="InterPro" id="IPR006680">
    <property type="entry name" value="Amidohydro-rel"/>
</dbReference>
<feature type="domain" description="Amidohydrolase-related" evidence="2">
    <location>
        <begin position="3"/>
        <end position="274"/>
    </location>
</feature>
<sequence>MRIDAHFHLWDLDRHEHSWTRESPVLHRSYRPADLRPALAAAGVGRAVLVQTVPEPWETPELLALAEDEEFIGAVVGWSDLTDPELPAALDRLRALPGGRFLTGLRHNVQDEPGTAWFARPEVRHGLRALGAAGLTYDLLVRPDQLTAAVALVRGLPEVRFVLDHAGNPAIGPRPAPEWTAAMTALGQLPNAAVKFSGLLTRTGGADPATALAPYAATLLGTLGPRRVLFGSDWPVCRLTAEYAEVLAVTETLLAPLAPADRAAVLGTNAADWYAVRT</sequence>
<name>A0AAU2VZK5_9ACTN</name>
<evidence type="ECO:0000313" key="3">
    <source>
        <dbReference type="EMBL" id="WTW72348.1"/>
    </source>
</evidence>
<dbReference type="PANTHER" id="PTHR43569:SF2">
    <property type="entry name" value="AMIDOHYDROLASE-RELATED DOMAIN-CONTAINING PROTEIN"/>
    <property type="match status" value="1"/>
</dbReference>
<proteinExistence type="inferred from homology"/>
<organism evidence="3">
    <name type="scientific">Streptomyces sp. NBC_00008</name>
    <dbReference type="NCBI Taxonomy" id="2903610"/>
    <lineage>
        <taxon>Bacteria</taxon>
        <taxon>Bacillati</taxon>
        <taxon>Actinomycetota</taxon>
        <taxon>Actinomycetes</taxon>
        <taxon>Kitasatosporales</taxon>
        <taxon>Streptomycetaceae</taxon>
        <taxon>Streptomyces</taxon>
    </lineage>
</organism>
<dbReference type="GO" id="GO:0016787">
    <property type="term" value="F:hydrolase activity"/>
    <property type="evidence" value="ECO:0007669"/>
    <property type="project" value="InterPro"/>
</dbReference>
<dbReference type="InterPro" id="IPR052350">
    <property type="entry name" value="Metallo-dep_Lactonases"/>
</dbReference>
<dbReference type="Gene3D" id="3.20.20.140">
    <property type="entry name" value="Metal-dependent hydrolases"/>
    <property type="match status" value="1"/>
</dbReference>
<reference evidence="3" key="1">
    <citation type="submission" date="2022-10" db="EMBL/GenBank/DDBJ databases">
        <title>The complete genomes of actinobacterial strains from the NBC collection.</title>
        <authorList>
            <person name="Joergensen T.S."/>
            <person name="Alvarez Arevalo M."/>
            <person name="Sterndorff E.B."/>
            <person name="Faurdal D."/>
            <person name="Vuksanovic O."/>
            <person name="Mourched A.-S."/>
            <person name="Charusanti P."/>
            <person name="Shaw S."/>
            <person name="Blin K."/>
            <person name="Weber T."/>
        </authorList>
    </citation>
    <scope>NUCLEOTIDE SEQUENCE</scope>
    <source>
        <strain evidence="3">NBC_00008</strain>
    </source>
</reference>
<protein>
    <submittedName>
        <fullName evidence="3">Amidohydrolase family protein</fullName>
    </submittedName>
</protein>
<dbReference type="InterPro" id="IPR032466">
    <property type="entry name" value="Metal_Hydrolase"/>
</dbReference>
<dbReference type="Pfam" id="PF04909">
    <property type="entry name" value="Amidohydro_2"/>
    <property type="match status" value="1"/>
</dbReference>
<evidence type="ECO:0000256" key="1">
    <source>
        <dbReference type="ARBA" id="ARBA00038310"/>
    </source>
</evidence>
<dbReference type="EMBL" id="CP108313">
    <property type="protein sequence ID" value="WTW72348.1"/>
    <property type="molecule type" value="Genomic_DNA"/>
</dbReference>